<gene>
    <name evidence="1" type="ORF">SAMN04488107_1622</name>
</gene>
<proteinExistence type="predicted"/>
<organism evidence="1 2">
    <name type="scientific">Geodermatophilus saharensis</name>
    <dbReference type="NCBI Taxonomy" id="1137994"/>
    <lineage>
        <taxon>Bacteria</taxon>
        <taxon>Bacillati</taxon>
        <taxon>Actinomycetota</taxon>
        <taxon>Actinomycetes</taxon>
        <taxon>Geodermatophilales</taxon>
        <taxon>Geodermatophilaceae</taxon>
        <taxon>Geodermatophilus</taxon>
    </lineage>
</organism>
<dbReference type="AlphaFoldDB" id="A0A239C6S0"/>
<dbReference type="InterPro" id="IPR006521">
    <property type="entry name" value="Tail_protein_I"/>
</dbReference>
<reference evidence="2" key="1">
    <citation type="submission" date="2017-06" db="EMBL/GenBank/DDBJ databases">
        <authorList>
            <person name="Varghese N."/>
            <person name="Submissions S."/>
        </authorList>
    </citation>
    <scope>NUCLEOTIDE SEQUENCE [LARGE SCALE GENOMIC DNA]</scope>
    <source>
        <strain evidence="2">DSM 45423</strain>
    </source>
</reference>
<dbReference type="EMBL" id="FZOH01000002">
    <property type="protein sequence ID" value="SNS15124.1"/>
    <property type="molecule type" value="Genomic_DNA"/>
</dbReference>
<accession>A0A239C6S0</accession>
<dbReference type="Proteomes" id="UP000198386">
    <property type="component" value="Unassembled WGS sequence"/>
</dbReference>
<evidence type="ECO:0000313" key="1">
    <source>
        <dbReference type="EMBL" id="SNS15124.1"/>
    </source>
</evidence>
<dbReference type="RefSeq" id="WP_089403286.1">
    <property type="nucleotide sequence ID" value="NZ_FZOH01000002.1"/>
</dbReference>
<evidence type="ECO:0000313" key="2">
    <source>
        <dbReference type="Proteomes" id="UP000198386"/>
    </source>
</evidence>
<dbReference type="Pfam" id="PF09684">
    <property type="entry name" value="Tail_P2_I"/>
    <property type="match status" value="1"/>
</dbReference>
<sequence length="570" mass="60641">MSATSSWLQHLPPVLWRDEPRDPDDPRGPGFSLGGMLRIFEKILTGIDDDAAVTRVTADGQVRGYGALTDEIARVPLLFDPWKTEARADADFLRWLAGWVALQFPTLQGEDLWDEYQRRKATAEIAGIHRLRGLRAGLNRYLELYATGATRPRIALDDGTAVLTVDTAPTGPVPVAALVTQGPVVVGTEVRAEGLARPTCIAAGADGSLFLGDAGTPAPAAVRRRLWRISATGAYDLAGRPPTPRPLQPNLLTANTEAVAVAVAPPRAGRPETLYVLDSTGKLSAVPDPFLDTAVITVATLDVAREPFQPVPMTVDRNEDLLVLDRGGGLGSAKPPRILAVNPASGTITPTVLTEVVHGLSLLVLPDGKLIIGDGREQAPTGAAQLAGNLVRVDRQPSPWRETVLLPADDRAANPLVAPTGLALGAGGQLHVLDAGLKPLSPKDLDDPFVLPVAQPAGLYRVDLSADPLVVRRVTEPGSFVYPTGMVAAGGRLAVCDPGHPDLPQFATSPPRVRPHRFNVVVHFTVSRLPGTPAEQEAVMRRIVGDVAAIVDREKPAHTHWDPIVATERN</sequence>
<dbReference type="OrthoDB" id="370073at2"/>
<name>A0A239C6S0_9ACTN</name>
<dbReference type="SUPFAM" id="SSF101898">
    <property type="entry name" value="NHL repeat"/>
    <property type="match status" value="1"/>
</dbReference>
<protein>
    <submittedName>
        <fullName evidence="1">Phage tail protein domain-containing protein</fullName>
    </submittedName>
</protein>
<keyword evidence="2" id="KW-1185">Reference proteome</keyword>